<dbReference type="PANTHER" id="PTHR39218">
    <property type="entry name" value="OXIDOREDUCTASE 14 KDA SUBUNIT, PUTATIVE (AFU_ORTHOLOGUE AFUA_1G12110)-RELATED"/>
    <property type="match status" value="1"/>
</dbReference>
<keyword evidence="2" id="KW-1133">Transmembrane helix</keyword>
<feature type="compositionally biased region" description="Basic and acidic residues" evidence="1">
    <location>
        <begin position="59"/>
        <end position="82"/>
    </location>
</feature>
<reference evidence="3" key="1">
    <citation type="submission" date="2022-07" db="EMBL/GenBank/DDBJ databases">
        <title>Draft genome sequence of Zalerion maritima ATCC 34329, a (micro)plastics degrading marine fungus.</title>
        <authorList>
            <person name="Paco A."/>
            <person name="Goncalves M.F.M."/>
            <person name="Rocha-Santos T.A.P."/>
            <person name="Alves A."/>
        </authorList>
    </citation>
    <scope>NUCLEOTIDE SEQUENCE</scope>
    <source>
        <strain evidence="3">ATCC 34329</strain>
    </source>
</reference>
<evidence type="ECO:0000313" key="3">
    <source>
        <dbReference type="EMBL" id="KAJ2894367.1"/>
    </source>
</evidence>
<dbReference type="Proteomes" id="UP001201980">
    <property type="component" value="Unassembled WGS sequence"/>
</dbReference>
<gene>
    <name evidence="3" type="ORF">MKZ38_007703</name>
</gene>
<feature type="transmembrane region" description="Helical" evidence="2">
    <location>
        <begin position="31"/>
        <end position="50"/>
    </location>
</feature>
<protein>
    <submittedName>
        <fullName evidence="3">Nadh2 dehydrogenase 14k chain protein</fullName>
    </submittedName>
</protein>
<keyword evidence="2" id="KW-0812">Transmembrane</keyword>
<comment type="caution">
    <text evidence="3">The sequence shown here is derived from an EMBL/GenBank/DDBJ whole genome shotgun (WGS) entry which is preliminary data.</text>
</comment>
<keyword evidence="4" id="KW-1185">Reference proteome</keyword>
<dbReference type="AlphaFoldDB" id="A0AAD5RI98"/>
<sequence>MVNRILFWSAFGAATRSLALGIEMRPQFAKSSLVAYPIFMGVGASFGYAMQHVDENQRSKLEGRRQRLMEKRERKAARDAEKAAAAAA</sequence>
<evidence type="ECO:0000256" key="2">
    <source>
        <dbReference type="SAM" id="Phobius"/>
    </source>
</evidence>
<organism evidence="3 4">
    <name type="scientific">Zalerion maritima</name>
    <dbReference type="NCBI Taxonomy" id="339359"/>
    <lineage>
        <taxon>Eukaryota</taxon>
        <taxon>Fungi</taxon>
        <taxon>Dikarya</taxon>
        <taxon>Ascomycota</taxon>
        <taxon>Pezizomycotina</taxon>
        <taxon>Sordariomycetes</taxon>
        <taxon>Lulworthiomycetidae</taxon>
        <taxon>Lulworthiales</taxon>
        <taxon>Lulworthiaceae</taxon>
        <taxon>Zalerion</taxon>
    </lineage>
</organism>
<accession>A0AAD5RI98</accession>
<evidence type="ECO:0000313" key="4">
    <source>
        <dbReference type="Proteomes" id="UP001201980"/>
    </source>
</evidence>
<keyword evidence="2" id="KW-0472">Membrane</keyword>
<dbReference type="PANTHER" id="PTHR39218:SF1">
    <property type="entry name" value="OXIDOREDUCTASE 14 KDA SUBUNIT, PUTATIVE (AFU_ORTHOLOGUE AFUA_1G12110)-RELATED"/>
    <property type="match status" value="1"/>
</dbReference>
<name>A0AAD5RI98_9PEZI</name>
<proteinExistence type="predicted"/>
<feature type="region of interest" description="Disordered" evidence="1">
    <location>
        <begin position="59"/>
        <end position="88"/>
    </location>
</feature>
<dbReference type="EMBL" id="JAKWBI020000501">
    <property type="protein sequence ID" value="KAJ2894367.1"/>
    <property type="molecule type" value="Genomic_DNA"/>
</dbReference>
<evidence type="ECO:0000256" key="1">
    <source>
        <dbReference type="SAM" id="MobiDB-lite"/>
    </source>
</evidence>